<sequence length="521" mass="58891">MNQNVLETSSIVTAETSDTWETSSSASTVWGPGTLSGRAIKSLGEASLRGLEKLAVRWRLAKIKSDLPSPGRDRHGDTHYAPIPNEKLERMMDDLLELSRLDYYDSKVRQKALRLIMMQIGSRETGQLMGCIIKWPREEIMIFLSEMMPCMPLLWHDPSSSNSINLDGNANFTLKARLELISVYRSSQSPKETHEAIPFIDFISQLAQSNADARRAVLDAGFLDFLVVVHKHCFVPLDDSESMGYSEVVEVAKDALGAFLGGWKRDADLDELRVCKALQMELVWPRGREAEILPLSRHSIRLAQMTPLRRAVAWKAVSQNPQQNSRSTSPSLVFDRLCEISVILSIKMYHRAEFSKDLFDVCFDLLVFCDLESEDRDIADLALFHLLDCVALGGEPVNALRDVLVLSSYNTNLDFFYRIIYPLLRTKTQEILPTAQKFYNQVHHHHGPNKNPINHFIDFALDVAKRNQTCARAILDADIKSLLSTTGRPAPEVLVLFHELGSGWEEVRDSCSLYSLVVLYH</sequence>
<evidence type="ECO:0000313" key="2">
    <source>
        <dbReference type="Proteomes" id="UP001498398"/>
    </source>
</evidence>
<protein>
    <submittedName>
        <fullName evidence="1">Uncharacterized protein</fullName>
    </submittedName>
</protein>
<name>A0ABR1J1K2_9AGAR</name>
<reference evidence="1 2" key="1">
    <citation type="submission" date="2024-01" db="EMBL/GenBank/DDBJ databases">
        <title>A draft genome for the cacao thread blight pathogen Marasmiellus scandens.</title>
        <authorList>
            <person name="Baruah I.K."/>
            <person name="Leung J."/>
            <person name="Bukari Y."/>
            <person name="Amoako-Attah I."/>
            <person name="Meinhardt L.W."/>
            <person name="Bailey B.A."/>
            <person name="Cohen S.P."/>
        </authorList>
    </citation>
    <scope>NUCLEOTIDE SEQUENCE [LARGE SCALE GENOMIC DNA]</scope>
    <source>
        <strain evidence="1 2">GH-19</strain>
    </source>
</reference>
<accession>A0ABR1J1K2</accession>
<organism evidence="1 2">
    <name type="scientific">Marasmiellus scandens</name>
    <dbReference type="NCBI Taxonomy" id="2682957"/>
    <lineage>
        <taxon>Eukaryota</taxon>
        <taxon>Fungi</taxon>
        <taxon>Dikarya</taxon>
        <taxon>Basidiomycota</taxon>
        <taxon>Agaricomycotina</taxon>
        <taxon>Agaricomycetes</taxon>
        <taxon>Agaricomycetidae</taxon>
        <taxon>Agaricales</taxon>
        <taxon>Marasmiineae</taxon>
        <taxon>Omphalotaceae</taxon>
        <taxon>Marasmiellus</taxon>
    </lineage>
</organism>
<comment type="caution">
    <text evidence="1">The sequence shown here is derived from an EMBL/GenBank/DDBJ whole genome shotgun (WGS) entry which is preliminary data.</text>
</comment>
<dbReference type="Proteomes" id="UP001498398">
    <property type="component" value="Unassembled WGS sequence"/>
</dbReference>
<evidence type="ECO:0000313" key="1">
    <source>
        <dbReference type="EMBL" id="KAK7445381.1"/>
    </source>
</evidence>
<gene>
    <name evidence="1" type="ORF">VKT23_014798</name>
</gene>
<proteinExistence type="predicted"/>
<keyword evidence="2" id="KW-1185">Reference proteome</keyword>
<dbReference type="EMBL" id="JBANRG010000047">
    <property type="protein sequence ID" value="KAK7445381.1"/>
    <property type="molecule type" value="Genomic_DNA"/>
</dbReference>